<proteinExistence type="predicted"/>
<reference evidence="2" key="1">
    <citation type="journal article" date="2019" name="Int. J. Syst. Evol. Microbiol.">
        <title>The Global Catalogue of Microorganisms (GCM) 10K type strain sequencing project: providing services to taxonomists for standard genome sequencing and annotation.</title>
        <authorList>
            <consortium name="The Broad Institute Genomics Platform"/>
            <consortium name="The Broad Institute Genome Sequencing Center for Infectious Disease"/>
            <person name="Wu L."/>
            <person name="Ma J."/>
        </authorList>
    </citation>
    <scope>NUCLEOTIDE SEQUENCE [LARGE SCALE GENOMIC DNA]</scope>
    <source>
        <strain evidence="2">NBRC 101365</strain>
    </source>
</reference>
<accession>A0ABQ6CIP9</accession>
<evidence type="ECO:0000313" key="1">
    <source>
        <dbReference type="EMBL" id="GLS20238.1"/>
    </source>
</evidence>
<protein>
    <submittedName>
        <fullName evidence="1">Uncharacterized protein</fullName>
    </submittedName>
</protein>
<gene>
    <name evidence="1" type="ORF">GCM10007874_32550</name>
</gene>
<name>A0ABQ6CIP9_9HYPH</name>
<sequence>MGLLSGRAVTRPEARRLETEQTCRWNVPRLDAKYAACRKLLSDDRKDASPASGVQQEGAFYSVKYLVGLQKLFDIARVEQNKLSIVRQRGTPLSGESNRS</sequence>
<evidence type="ECO:0000313" key="2">
    <source>
        <dbReference type="Proteomes" id="UP001156882"/>
    </source>
</evidence>
<keyword evidence="2" id="KW-1185">Reference proteome</keyword>
<organism evidence="1 2">
    <name type="scientific">Labrys miyagiensis</name>
    <dbReference type="NCBI Taxonomy" id="346912"/>
    <lineage>
        <taxon>Bacteria</taxon>
        <taxon>Pseudomonadati</taxon>
        <taxon>Pseudomonadota</taxon>
        <taxon>Alphaproteobacteria</taxon>
        <taxon>Hyphomicrobiales</taxon>
        <taxon>Xanthobacteraceae</taxon>
        <taxon>Labrys</taxon>
    </lineage>
</organism>
<dbReference type="EMBL" id="BSPC01000027">
    <property type="protein sequence ID" value="GLS20238.1"/>
    <property type="molecule type" value="Genomic_DNA"/>
</dbReference>
<comment type="caution">
    <text evidence="1">The sequence shown here is derived from an EMBL/GenBank/DDBJ whole genome shotgun (WGS) entry which is preliminary data.</text>
</comment>
<dbReference type="Proteomes" id="UP001156882">
    <property type="component" value="Unassembled WGS sequence"/>
</dbReference>